<dbReference type="PANTHER" id="PTHR42648">
    <property type="entry name" value="TRANSPOSASE, PUTATIVE-RELATED"/>
    <property type="match status" value="1"/>
</dbReference>
<dbReference type="OrthoDB" id="1935865at2759"/>
<accession>A0A371GWJ5</accession>
<dbReference type="EMBL" id="QJKJ01004254">
    <property type="protein sequence ID" value="RDX94911.1"/>
    <property type="molecule type" value="Genomic_DNA"/>
</dbReference>
<organism evidence="12 13">
    <name type="scientific">Mucuna pruriens</name>
    <name type="common">Velvet bean</name>
    <name type="synonym">Dolichos pruriens</name>
    <dbReference type="NCBI Taxonomy" id="157652"/>
    <lineage>
        <taxon>Eukaryota</taxon>
        <taxon>Viridiplantae</taxon>
        <taxon>Streptophyta</taxon>
        <taxon>Embryophyta</taxon>
        <taxon>Tracheophyta</taxon>
        <taxon>Spermatophyta</taxon>
        <taxon>Magnoliopsida</taxon>
        <taxon>eudicotyledons</taxon>
        <taxon>Gunneridae</taxon>
        <taxon>Pentapetalae</taxon>
        <taxon>rosids</taxon>
        <taxon>fabids</taxon>
        <taxon>Fabales</taxon>
        <taxon>Fabaceae</taxon>
        <taxon>Papilionoideae</taxon>
        <taxon>50 kb inversion clade</taxon>
        <taxon>NPAAA clade</taxon>
        <taxon>indigoferoid/millettioid clade</taxon>
        <taxon>Phaseoleae</taxon>
        <taxon>Mucuna</taxon>
    </lineage>
</organism>
<dbReference type="Pfam" id="PF25597">
    <property type="entry name" value="SH3_retrovirus"/>
    <property type="match status" value="1"/>
</dbReference>
<dbReference type="InterPro" id="IPR057670">
    <property type="entry name" value="SH3_retrovirus"/>
</dbReference>
<evidence type="ECO:0000256" key="6">
    <source>
        <dbReference type="ARBA" id="ARBA00022908"/>
    </source>
</evidence>
<evidence type="ECO:0000256" key="10">
    <source>
        <dbReference type="SAM" id="MobiDB-lite"/>
    </source>
</evidence>
<dbReference type="Gene3D" id="3.30.420.10">
    <property type="entry name" value="Ribonuclease H-like superfamily/Ribonuclease H"/>
    <property type="match status" value="1"/>
</dbReference>
<keyword evidence="7" id="KW-0695">RNA-directed DNA polymerase</keyword>
<dbReference type="GO" id="GO:0003964">
    <property type="term" value="F:RNA-directed DNA polymerase activity"/>
    <property type="evidence" value="ECO:0007669"/>
    <property type="project" value="UniProtKB-KW"/>
</dbReference>
<proteinExistence type="predicted"/>
<dbReference type="InterPro" id="IPR039537">
    <property type="entry name" value="Retrotran_Ty1/copia-like"/>
</dbReference>
<evidence type="ECO:0000256" key="9">
    <source>
        <dbReference type="ARBA" id="ARBA00023172"/>
    </source>
</evidence>
<keyword evidence="9" id="KW-0233">DNA recombination</keyword>
<comment type="caution">
    <text evidence="12">The sequence shown here is derived from an EMBL/GenBank/DDBJ whole genome shotgun (WGS) entry which is preliminary data.</text>
</comment>
<keyword evidence="8" id="KW-0548">Nucleotidyltransferase</keyword>
<evidence type="ECO:0000256" key="8">
    <source>
        <dbReference type="ARBA" id="ARBA00022932"/>
    </source>
</evidence>
<keyword evidence="1" id="KW-0540">Nuclease</keyword>
<feature type="region of interest" description="Disordered" evidence="10">
    <location>
        <begin position="225"/>
        <end position="249"/>
    </location>
</feature>
<keyword evidence="8" id="KW-0239">DNA-directed DNA polymerase</keyword>
<reference evidence="12" key="1">
    <citation type="submission" date="2018-05" db="EMBL/GenBank/DDBJ databases">
        <title>Draft genome of Mucuna pruriens seed.</title>
        <authorList>
            <person name="Nnadi N.E."/>
            <person name="Vos R."/>
            <person name="Hasami M.H."/>
            <person name="Devisetty U.K."/>
            <person name="Aguiy J.C."/>
        </authorList>
    </citation>
    <scope>NUCLEOTIDE SEQUENCE [LARGE SCALE GENOMIC DNA]</scope>
    <source>
        <strain evidence="12">JCA_2017</strain>
    </source>
</reference>
<keyword evidence="4" id="KW-0378">Hydrolase</keyword>
<evidence type="ECO:0000256" key="7">
    <source>
        <dbReference type="ARBA" id="ARBA00022918"/>
    </source>
</evidence>
<keyword evidence="6" id="KW-0229">DNA integration</keyword>
<dbReference type="GO" id="GO:0004519">
    <property type="term" value="F:endonuclease activity"/>
    <property type="evidence" value="ECO:0007669"/>
    <property type="project" value="UniProtKB-KW"/>
</dbReference>
<dbReference type="PANTHER" id="PTHR42648:SF11">
    <property type="entry name" value="TRANSPOSON TY4-P GAG-POL POLYPROTEIN"/>
    <property type="match status" value="1"/>
</dbReference>
<keyword evidence="8" id="KW-0808">Transferase</keyword>
<evidence type="ECO:0000256" key="3">
    <source>
        <dbReference type="ARBA" id="ARBA00022759"/>
    </source>
</evidence>
<dbReference type="InterPro" id="IPR036397">
    <property type="entry name" value="RNaseH_sf"/>
</dbReference>
<dbReference type="SUPFAM" id="SSF53098">
    <property type="entry name" value="Ribonuclease H-like"/>
    <property type="match status" value="1"/>
</dbReference>
<evidence type="ECO:0000256" key="2">
    <source>
        <dbReference type="ARBA" id="ARBA00022723"/>
    </source>
</evidence>
<feature type="non-terminal residue" evidence="12">
    <location>
        <position position="1"/>
    </location>
</feature>
<gene>
    <name evidence="12" type="ORF">CR513_22649</name>
</gene>
<sequence>MMKDMTYLKESNEANEGCLLRKQHKLPFSTNKAWRAKDLLELVHIDICGPMSTSSINNNMYFILFIDDFSRMTWVYFLKEKSEVFGIFKSNCDKEYNSHKLGKFCKDEGIERQLTVAYSLQRNGVSKRKNYTIMEMAISMLKEKGFQITFGVEAVYIVVYILNKCPTKTKRHKLEDKTVCGIFLGYNTQSKGYQVHNLQTKKLKISRDVEIDENEEEKVVKNNMLVPMQQPQEEAEEVVGDPSMLSPSP</sequence>
<dbReference type="GO" id="GO:0046872">
    <property type="term" value="F:metal ion binding"/>
    <property type="evidence" value="ECO:0007669"/>
    <property type="project" value="UniProtKB-KW"/>
</dbReference>
<dbReference type="AlphaFoldDB" id="A0A371GWJ5"/>
<dbReference type="STRING" id="157652.A0A371GWJ5"/>
<keyword evidence="2" id="KW-0479">Metal-binding</keyword>
<keyword evidence="13" id="KW-1185">Reference proteome</keyword>
<evidence type="ECO:0000259" key="11">
    <source>
        <dbReference type="Pfam" id="PF25597"/>
    </source>
</evidence>
<feature type="domain" description="Retroviral polymerase SH3-like" evidence="11">
    <location>
        <begin position="166"/>
        <end position="219"/>
    </location>
</feature>
<keyword evidence="5" id="KW-0460">Magnesium</keyword>
<dbReference type="InterPro" id="IPR012337">
    <property type="entry name" value="RNaseH-like_sf"/>
</dbReference>
<dbReference type="GO" id="GO:0015074">
    <property type="term" value="P:DNA integration"/>
    <property type="evidence" value="ECO:0007669"/>
    <property type="project" value="UniProtKB-KW"/>
</dbReference>
<evidence type="ECO:0000256" key="4">
    <source>
        <dbReference type="ARBA" id="ARBA00022801"/>
    </source>
</evidence>
<evidence type="ECO:0000313" key="12">
    <source>
        <dbReference type="EMBL" id="RDX94911.1"/>
    </source>
</evidence>
<evidence type="ECO:0000313" key="13">
    <source>
        <dbReference type="Proteomes" id="UP000257109"/>
    </source>
</evidence>
<dbReference type="Proteomes" id="UP000257109">
    <property type="component" value="Unassembled WGS sequence"/>
</dbReference>
<protein>
    <recommendedName>
        <fullName evidence="11">Retroviral polymerase SH3-like domain-containing protein</fullName>
    </recommendedName>
</protein>
<name>A0A371GWJ5_MUCPR</name>
<keyword evidence="3" id="KW-0255">Endonuclease</keyword>
<evidence type="ECO:0000256" key="5">
    <source>
        <dbReference type="ARBA" id="ARBA00022842"/>
    </source>
</evidence>
<dbReference type="GO" id="GO:0006310">
    <property type="term" value="P:DNA recombination"/>
    <property type="evidence" value="ECO:0007669"/>
    <property type="project" value="UniProtKB-KW"/>
</dbReference>
<dbReference type="GO" id="GO:0003887">
    <property type="term" value="F:DNA-directed DNA polymerase activity"/>
    <property type="evidence" value="ECO:0007669"/>
    <property type="project" value="UniProtKB-KW"/>
</dbReference>
<dbReference type="GO" id="GO:0016787">
    <property type="term" value="F:hydrolase activity"/>
    <property type="evidence" value="ECO:0007669"/>
    <property type="project" value="UniProtKB-KW"/>
</dbReference>
<evidence type="ECO:0000256" key="1">
    <source>
        <dbReference type="ARBA" id="ARBA00022722"/>
    </source>
</evidence>
<dbReference type="GO" id="GO:0003676">
    <property type="term" value="F:nucleic acid binding"/>
    <property type="evidence" value="ECO:0007669"/>
    <property type="project" value="InterPro"/>
</dbReference>